<gene>
    <name evidence="4" type="ORF">RJ640_001629</name>
</gene>
<name>A0AA88R8B0_9ASTE</name>
<dbReference type="GO" id="GO:0015979">
    <property type="term" value="P:photosynthesis"/>
    <property type="evidence" value="ECO:0007669"/>
    <property type="project" value="UniProtKB-KW"/>
</dbReference>
<comment type="caution">
    <text evidence="4">The sequence shown here is derived from an EMBL/GenBank/DDBJ whole genome shotgun (WGS) entry which is preliminary data.</text>
</comment>
<dbReference type="Gene3D" id="1.10.1200.210">
    <property type="entry name" value="Chaperonin-like RbcX"/>
    <property type="match status" value="1"/>
</dbReference>
<dbReference type="GO" id="GO:0110102">
    <property type="term" value="P:ribulose bisphosphate carboxylase complex assembly"/>
    <property type="evidence" value="ECO:0007669"/>
    <property type="project" value="InterPro"/>
</dbReference>
<sequence>MAGAISRSGILFTDSSSSSCPCLCFDQGSLHVKVHSTREVGRSRRHLKKQLNLSSSFLDSWYQWRLSATSDPCSKAACSRKRFRKLSVVGELGGQYEEIFNDVKMQIRNYFTSKAVRTVLYQLHEMNPPQYMWFYNFVRSHEPEDGRLFLQVLAKEKQELAERVMITRLHLYSKWIKAFAQADQETTEQAVTITPADE</sequence>
<evidence type="ECO:0000256" key="3">
    <source>
        <dbReference type="ARBA" id="ARBA00023300"/>
    </source>
</evidence>
<keyword evidence="3" id="KW-0120">Carbon dioxide fixation</keyword>
<keyword evidence="1" id="KW-0602">Photosynthesis</keyword>
<dbReference type="GO" id="GO:0044183">
    <property type="term" value="F:protein folding chaperone"/>
    <property type="evidence" value="ECO:0007669"/>
    <property type="project" value="InterPro"/>
</dbReference>
<reference evidence="4" key="1">
    <citation type="submission" date="2022-12" db="EMBL/GenBank/DDBJ databases">
        <title>Draft genome assemblies for two species of Escallonia (Escalloniales).</title>
        <authorList>
            <person name="Chanderbali A."/>
            <person name="Dervinis C."/>
            <person name="Anghel I."/>
            <person name="Soltis D."/>
            <person name="Soltis P."/>
            <person name="Zapata F."/>
        </authorList>
    </citation>
    <scope>NUCLEOTIDE SEQUENCE</scope>
    <source>
        <strain evidence="4">UCBG92.1500</strain>
        <tissue evidence="4">Leaf</tissue>
    </source>
</reference>
<dbReference type="PANTHER" id="PTHR33791">
    <property type="entry name" value="CHAPERONIN-LIKE RBCX PROTEIN 1, CHLOROPLASTIC"/>
    <property type="match status" value="1"/>
</dbReference>
<evidence type="ECO:0008006" key="6">
    <source>
        <dbReference type="Google" id="ProtNLM"/>
    </source>
</evidence>
<dbReference type="InterPro" id="IPR038052">
    <property type="entry name" value="Chaperonin_RbcX_sf"/>
</dbReference>
<dbReference type="EMBL" id="JAVXUO010002008">
    <property type="protein sequence ID" value="KAK2977061.1"/>
    <property type="molecule type" value="Genomic_DNA"/>
</dbReference>
<dbReference type="SUPFAM" id="SSF158615">
    <property type="entry name" value="RbcX-like"/>
    <property type="match status" value="1"/>
</dbReference>
<keyword evidence="5" id="KW-1185">Reference proteome</keyword>
<dbReference type="PANTHER" id="PTHR33791:SF13">
    <property type="entry name" value="CHAPERONIN-LIKE RBCX"/>
    <property type="match status" value="1"/>
</dbReference>
<dbReference type="InterPro" id="IPR003435">
    <property type="entry name" value="Chaperonin_RcbX"/>
</dbReference>
<accession>A0AA88R8B0</accession>
<dbReference type="GO" id="GO:0015977">
    <property type="term" value="P:carbon fixation"/>
    <property type="evidence" value="ECO:0007669"/>
    <property type="project" value="UniProtKB-KW"/>
</dbReference>
<protein>
    <recommendedName>
        <fullName evidence="6">Chaperonin-like RbcX protein</fullName>
    </recommendedName>
</protein>
<dbReference type="Pfam" id="PF02341">
    <property type="entry name" value="RbcX"/>
    <property type="match status" value="1"/>
</dbReference>
<feature type="non-terminal residue" evidence="4">
    <location>
        <position position="198"/>
    </location>
</feature>
<evidence type="ECO:0000313" key="5">
    <source>
        <dbReference type="Proteomes" id="UP001187471"/>
    </source>
</evidence>
<proteinExistence type="predicted"/>
<evidence type="ECO:0000256" key="1">
    <source>
        <dbReference type="ARBA" id="ARBA00022531"/>
    </source>
</evidence>
<evidence type="ECO:0000256" key="2">
    <source>
        <dbReference type="ARBA" id="ARBA00023186"/>
    </source>
</evidence>
<dbReference type="AlphaFoldDB" id="A0AA88R8B0"/>
<keyword evidence="2" id="KW-0143">Chaperone</keyword>
<dbReference type="Proteomes" id="UP001187471">
    <property type="component" value="Unassembled WGS sequence"/>
</dbReference>
<evidence type="ECO:0000313" key="4">
    <source>
        <dbReference type="EMBL" id="KAK2977061.1"/>
    </source>
</evidence>
<organism evidence="4 5">
    <name type="scientific">Escallonia rubra</name>
    <dbReference type="NCBI Taxonomy" id="112253"/>
    <lineage>
        <taxon>Eukaryota</taxon>
        <taxon>Viridiplantae</taxon>
        <taxon>Streptophyta</taxon>
        <taxon>Embryophyta</taxon>
        <taxon>Tracheophyta</taxon>
        <taxon>Spermatophyta</taxon>
        <taxon>Magnoliopsida</taxon>
        <taxon>eudicotyledons</taxon>
        <taxon>Gunneridae</taxon>
        <taxon>Pentapetalae</taxon>
        <taxon>asterids</taxon>
        <taxon>campanulids</taxon>
        <taxon>Escalloniales</taxon>
        <taxon>Escalloniaceae</taxon>
        <taxon>Escallonia</taxon>
    </lineage>
</organism>